<dbReference type="PANTHER" id="PTHR46900:SF4">
    <property type="entry name" value="FERM AND PDZ DOMAIN CONTAINING 2"/>
    <property type="match status" value="1"/>
</dbReference>
<dbReference type="InterPro" id="IPR052074">
    <property type="entry name" value="NonRcpt_TyrProt_Phosphatase"/>
</dbReference>
<dbReference type="InterPro" id="IPR019748">
    <property type="entry name" value="FERM_central"/>
</dbReference>
<dbReference type="AlphaFoldDB" id="A0A6P7L7I6"/>
<organism evidence="2 3">
    <name type="scientific">Betta splendens</name>
    <name type="common">Siamese fighting fish</name>
    <dbReference type="NCBI Taxonomy" id="158456"/>
    <lineage>
        <taxon>Eukaryota</taxon>
        <taxon>Metazoa</taxon>
        <taxon>Chordata</taxon>
        <taxon>Craniata</taxon>
        <taxon>Vertebrata</taxon>
        <taxon>Euteleostomi</taxon>
        <taxon>Actinopterygii</taxon>
        <taxon>Neopterygii</taxon>
        <taxon>Teleostei</taxon>
        <taxon>Neoteleostei</taxon>
        <taxon>Acanthomorphata</taxon>
        <taxon>Anabantaria</taxon>
        <taxon>Anabantiformes</taxon>
        <taxon>Anabantoidei</taxon>
        <taxon>Osphronemidae</taxon>
        <taxon>Betta</taxon>
    </lineage>
</organism>
<dbReference type="InterPro" id="IPR000299">
    <property type="entry name" value="FERM_domain"/>
</dbReference>
<dbReference type="Pfam" id="PF00373">
    <property type="entry name" value="FERM_M"/>
    <property type="match status" value="1"/>
</dbReference>
<feature type="domain" description="FERM" evidence="1">
    <location>
        <begin position="1"/>
        <end position="137"/>
    </location>
</feature>
<sequence>MHNQTRHQYYLQLRRDLLDDRLSCHEETALYLGALALQTEYGDCMSEAYGRNYYRPDQYVSKSVMEKRALPYIQAELLRLHMSNAQMLHEESELEFLKVCQQLPEYGVFFHRAVRERKPSEEGIILGVCARRRTTTT</sequence>
<dbReference type="KEGG" id="bspl:114846029"/>
<dbReference type="GeneID" id="114846029"/>
<dbReference type="Gene3D" id="1.20.80.10">
    <property type="match status" value="1"/>
</dbReference>
<dbReference type="CDD" id="cd14473">
    <property type="entry name" value="FERM_B-lobe"/>
    <property type="match status" value="1"/>
</dbReference>
<evidence type="ECO:0000259" key="1">
    <source>
        <dbReference type="PROSITE" id="PS50057"/>
    </source>
</evidence>
<dbReference type="RefSeq" id="XP_055360567.1">
    <property type="nucleotide sequence ID" value="XM_055504592.1"/>
</dbReference>
<dbReference type="Proteomes" id="UP000515150">
    <property type="component" value="Chromosome 19"/>
</dbReference>
<gene>
    <name evidence="3 4" type="primary">LOC114846029</name>
</gene>
<dbReference type="SUPFAM" id="SSF47031">
    <property type="entry name" value="Second domain of FERM"/>
    <property type="match status" value="1"/>
</dbReference>
<evidence type="ECO:0000313" key="4">
    <source>
        <dbReference type="RefSeq" id="XP_055360567.1"/>
    </source>
</evidence>
<name>A0A6P7L7I6_BETSP</name>
<keyword evidence="2" id="KW-1185">Reference proteome</keyword>
<dbReference type="InParanoid" id="A0A6P7L7I6"/>
<protein>
    <submittedName>
        <fullName evidence="3 4">Tyrosine-protein phosphatase non-receptor type 13-like</fullName>
    </submittedName>
</protein>
<evidence type="ECO:0000313" key="2">
    <source>
        <dbReference type="Proteomes" id="UP000515150"/>
    </source>
</evidence>
<evidence type="ECO:0000313" key="3">
    <source>
        <dbReference type="RefSeq" id="XP_028990601.1"/>
    </source>
</evidence>
<dbReference type="InterPro" id="IPR035963">
    <property type="entry name" value="FERM_2"/>
</dbReference>
<dbReference type="PROSITE" id="PS50057">
    <property type="entry name" value="FERM_3"/>
    <property type="match status" value="1"/>
</dbReference>
<accession>A0A6P7L7I6</accession>
<dbReference type="InterPro" id="IPR014352">
    <property type="entry name" value="FERM/acyl-CoA-bd_prot_sf"/>
</dbReference>
<dbReference type="PRINTS" id="PR00935">
    <property type="entry name" value="BAND41"/>
</dbReference>
<dbReference type="OrthoDB" id="8845592at2759"/>
<reference evidence="3 4" key="1">
    <citation type="submission" date="2025-04" db="UniProtKB">
        <authorList>
            <consortium name="RefSeq"/>
        </authorList>
    </citation>
    <scope>IDENTIFICATION</scope>
</reference>
<proteinExistence type="predicted"/>
<dbReference type="PANTHER" id="PTHR46900">
    <property type="entry name" value="TYROSINE-PROTEIN PHOSPHATASE NON-RECEPTOR TYPE 13"/>
    <property type="match status" value="1"/>
</dbReference>
<dbReference type="InterPro" id="IPR019749">
    <property type="entry name" value="Band_41_domain"/>
</dbReference>
<dbReference type="RefSeq" id="XP_028990601.1">
    <property type="nucleotide sequence ID" value="XM_029134768.3"/>
</dbReference>